<dbReference type="GO" id="GO:0016740">
    <property type="term" value="F:transferase activity"/>
    <property type="evidence" value="ECO:0007669"/>
    <property type="project" value="UniProtKB-KW"/>
</dbReference>
<evidence type="ECO:0000256" key="5">
    <source>
        <dbReference type="ARBA" id="ARBA00022840"/>
    </source>
</evidence>
<dbReference type="Proteomes" id="UP000316609">
    <property type="component" value="Unassembled WGS sequence"/>
</dbReference>
<sequence length="483" mass="52720">MAHEAVIGLECHIQLATRSKMFCECPAEFGASPNSNVCPVCLGLPGALPVVNRAAIDAALQLGLVLGCTIREASVFARKNYFYPDMPKNYQITQYDRPLCEGGALPVRLCETARSFPLIRIHVEEDTGKSFHPERTGDRPVSRVDFNRAGVPLLELVTEPAFRQPEECGAFLAGLRRLARWLKISDGDMEKGHLRCDANVSLRPPGSASLGTKTEIKNLNSIKGVEKGLTAEIARQAAVLDAGGRIEQATLLYDADHDKLAVMRSKEYAHDYRYFPEPDLPQLTVDAAWVEEVRGRLPEPPWTREDRYVDHLGLPAYDAAILCETRERSDYFEAVVGAGTDAKRASNWVMTEVLRHVNARGLSEREAALRLPAKSLAVLIGATESGRITSASAKEVLEEVFEKGGDPEAVIAARGLVARSSPEELLPLVREVLAENPGPVAQFRGGKQATLGFLVGQVMKKSGGRAAPQVVQELLRAELGALR</sequence>
<dbReference type="Pfam" id="PF02637">
    <property type="entry name" value="GatB_Yqey"/>
    <property type="match status" value="1"/>
</dbReference>
<dbReference type="NCBIfam" id="NF004014">
    <property type="entry name" value="PRK05477.1-4"/>
    <property type="match status" value="1"/>
</dbReference>
<dbReference type="InterPro" id="IPR017959">
    <property type="entry name" value="Asn/Gln-tRNA_amidoTrfase_suB/E"/>
</dbReference>
<evidence type="ECO:0000313" key="13">
    <source>
        <dbReference type="Proteomes" id="UP000316609"/>
    </source>
</evidence>
<dbReference type="PANTHER" id="PTHR11659">
    <property type="entry name" value="GLUTAMYL-TRNA GLN AMIDOTRANSFERASE SUBUNIT B MITOCHONDRIAL AND PROKARYOTIC PET112-RELATED"/>
    <property type="match status" value="1"/>
</dbReference>
<dbReference type="EC" id="6.3.5.-" evidence="10"/>
<evidence type="ECO:0000256" key="7">
    <source>
        <dbReference type="ARBA" id="ARBA00024799"/>
    </source>
</evidence>
<evidence type="ECO:0000256" key="6">
    <source>
        <dbReference type="ARBA" id="ARBA00022917"/>
    </source>
</evidence>
<evidence type="ECO:0000256" key="1">
    <source>
        <dbReference type="ARBA" id="ARBA00005306"/>
    </source>
</evidence>
<dbReference type="InterPro" id="IPR042114">
    <property type="entry name" value="GatB_C_1"/>
</dbReference>
<organism evidence="12 13">
    <name type="scientific">Eiseniibacteriota bacterium</name>
    <dbReference type="NCBI Taxonomy" id="2212470"/>
    <lineage>
        <taxon>Bacteria</taxon>
        <taxon>Candidatus Eiseniibacteriota</taxon>
    </lineage>
</organism>
<dbReference type="SUPFAM" id="SSF89095">
    <property type="entry name" value="GatB/YqeY motif"/>
    <property type="match status" value="1"/>
</dbReference>
<keyword evidence="5 10" id="KW-0067">ATP-binding</keyword>
<dbReference type="InterPro" id="IPR006075">
    <property type="entry name" value="Asn/Gln-tRNA_Trfase_suB/E_cat"/>
</dbReference>
<dbReference type="InterPro" id="IPR003789">
    <property type="entry name" value="Asn/Gln_tRNA_amidoTrase-B-like"/>
</dbReference>
<dbReference type="GO" id="GO:0005524">
    <property type="term" value="F:ATP binding"/>
    <property type="evidence" value="ECO:0007669"/>
    <property type="project" value="UniProtKB-KW"/>
</dbReference>
<comment type="catalytic activity">
    <reaction evidence="8 10">
        <text>L-aspartyl-tRNA(Asn) + L-glutamine + ATP + H2O = L-asparaginyl-tRNA(Asn) + L-glutamate + ADP + phosphate + 2 H(+)</text>
        <dbReference type="Rhea" id="RHEA:14513"/>
        <dbReference type="Rhea" id="RHEA-COMP:9674"/>
        <dbReference type="Rhea" id="RHEA-COMP:9677"/>
        <dbReference type="ChEBI" id="CHEBI:15377"/>
        <dbReference type="ChEBI" id="CHEBI:15378"/>
        <dbReference type="ChEBI" id="CHEBI:29985"/>
        <dbReference type="ChEBI" id="CHEBI:30616"/>
        <dbReference type="ChEBI" id="CHEBI:43474"/>
        <dbReference type="ChEBI" id="CHEBI:58359"/>
        <dbReference type="ChEBI" id="CHEBI:78515"/>
        <dbReference type="ChEBI" id="CHEBI:78516"/>
        <dbReference type="ChEBI" id="CHEBI:456216"/>
    </reaction>
</comment>
<dbReference type="HAMAP" id="MF_00121">
    <property type="entry name" value="GatB"/>
    <property type="match status" value="1"/>
</dbReference>
<comment type="caution">
    <text evidence="12">The sequence shown here is derived from an EMBL/GenBank/DDBJ whole genome shotgun (WGS) entry which is preliminary data.</text>
</comment>
<dbReference type="GO" id="GO:0050567">
    <property type="term" value="F:glutaminyl-tRNA synthase (glutamine-hydrolyzing) activity"/>
    <property type="evidence" value="ECO:0007669"/>
    <property type="project" value="UniProtKB-UniRule"/>
</dbReference>
<evidence type="ECO:0000256" key="9">
    <source>
        <dbReference type="ARBA" id="ARBA00047913"/>
    </source>
</evidence>
<dbReference type="AlphaFoldDB" id="A0A538TYD2"/>
<comment type="similarity">
    <text evidence="1 10">Belongs to the GatB/GatE family. GatB subfamily.</text>
</comment>
<dbReference type="GO" id="GO:0050566">
    <property type="term" value="F:asparaginyl-tRNA synthase (glutamine-hydrolyzing) activity"/>
    <property type="evidence" value="ECO:0007669"/>
    <property type="project" value="RHEA"/>
</dbReference>
<dbReference type="EMBL" id="VBOY01000006">
    <property type="protein sequence ID" value="TMQ68655.1"/>
    <property type="molecule type" value="Genomic_DNA"/>
</dbReference>
<dbReference type="FunFam" id="1.10.150.380:FF:000001">
    <property type="entry name" value="Aspartyl/glutamyl-tRNA(Asn/Gln) amidotransferase subunit B"/>
    <property type="match status" value="1"/>
</dbReference>
<dbReference type="NCBIfam" id="NF004012">
    <property type="entry name" value="PRK05477.1-2"/>
    <property type="match status" value="1"/>
</dbReference>
<feature type="domain" description="Asn/Gln amidotransferase" evidence="11">
    <location>
        <begin position="330"/>
        <end position="479"/>
    </location>
</feature>
<dbReference type="SMART" id="SM00845">
    <property type="entry name" value="GatB_Yqey"/>
    <property type="match status" value="1"/>
</dbReference>
<evidence type="ECO:0000256" key="8">
    <source>
        <dbReference type="ARBA" id="ARBA00047380"/>
    </source>
</evidence>
<dbReference type="SUPFAM" id="SSF55931">
    <property type="entry name" value="Glutamine synthetase/guanido kinase"/>
    <property type="match status" value="1"/>
</dbReference>
<dbReference type="PANTHER" id="PTHR11659:SF0">
    <property type="entry name" value="GLUTAMYL-TRNA(GLN) AMIDOTRANSFERASE SUBUNIT B, MITOCHONDRIAL"/>
    <property type="match status" value="1"/>
</dbReference>
<dbReference type="Pfam" id="PF02934">
    <property type="entry name" value="GatB_N"/>
    <property type="match status" value="1"/>
</dbReference>
<name>A0A538TYD2_UNCEI</name>
<evidence type="ECO:0000313" key="12">
    <source>
        <dbReference type="EMBL" id="TMQ68655.1"/>
    </source>
</evidence>
<comment type="function">
    <text evidence="7 10">Allows the formation of correctly charged Asn-tRNA(Asn) or Gln-tRNA(Gln) through the transamidation of misacylated Asp-tRNA(Asn) or Glu-tRNA(Gln) in organisms which lack either or both of asparaginyl-tRNA or glutaminyl-tRNA synthetases. The reaction takes place in the presence of glutamine and ATP through an activated phospho-Asp-tRNA(Asn) or phospho-Glu-tRNA(Gln).</text>
</comment>
<reference evidence="12 13" key="1">
    <citation type="journal article" date="2019" name="Nat. Microbiol.">
        <title>Mediterranean grassland soil C-N compound turnover is dependent on rainfall and depth, and is mediated by genomically divergent microorganisms.</title>
        <authorList>
            <person name="Diamond S."/>
            <person name="Andeer P.F."/>
            <person name="Li Z."/>
            <person name="Crits-Christoph A."/>
            <person name="Burstein D."/>
            <person name="Anantharaman K."/>
            <person name="Lane K.R."/>
            <person name="Thomas B.C."/>
            <person name="Pan C."/>
            <person name="Northen T.R."/>
            <person name="Banfield J.F."/>
        </authorList>
    </citation>
    <scope>NUCLEOTIDE SEQUENCE [LARGE SCALE GENOMIC DNA]</scope>
    <source>
        <strain evidence="12">WS_8</strain>
    </source>
</reference>
<comment type="subunit">
    <text evidence="2 10">Heterotrimer of A, B and C subunits.</text>
</comment>
<evidence type="ECO:0000256" key="3">
    <source>
        <dbReference type="ARBA" id="ARBA00022598"/>
    </source>
</evidence>
<dbReference type="InterPro" id="IPR017958">
    <property type="entry name" value="Gln-tRNA_amidoTrfase_suB_CS"/>
</dbReference>
<keyword evidence="3 10" id="KW-0436">Ligase</keyword>
<dbReference type="InterPro" id="IPR014746">
    <property type="entry name" value="Gln_synth/guanido_kin_cat_dom"/>
</dbReference>
<dbReference type="GO" id="GO:0070681">
    <property type="term" value="P:glutaminyl-tRNAGln biosynthesis via transamidation"/>
    <property type="evidence" value="ECO:0007669"/>
    <property type="project" value="TreeGrafter"/>
</dbReference>
<dbReference type="GO" id="GO:0006412">
    <property type="term" value="P:translation"/>
    <property type="evidence" value="ECO:0007669"/>
    <property type="project" value="UniProtKB-UniRule"/>
</dbReference>
<dbReference type="PROSITE" id="PS01234">
    <property type="entry name" value="GATB"/>
    <property type="match status" value="1"/>
</dbReference>
<dbReference type="Gene3D" id="1.10.10.410">
    <property type="match status" value="1"/>
</dbReference>
<evidence type="ECO:0000256" key="4">
    <source>
        <dbReference type="ARBA" id="ARBA00022741"/>
    </source>
</evidence>
<keyword evidence="6 10" id="KW-0648">Protein biosynthesis</keyword>
<evidence type="ECO:0000256" key="10">
    <source>
        <dbReference type="HAMAP-Rule" id="MF_00121"/>
    </source>
</evidence>
<dbReference type="InterPro" id="IPR004413">
    <property type="entry name" value="GatB"/>
</dbReference>
<dbReference type="Gene3D" id="1.10.150.380">
    <property type="entry name" value="GatB domain, N-terminal subdomain"/>
    <property type="match status" value="1"/>
</dbReference>
<keyword evidence="12" id="KW-0808">Transferase</keyword>
<dbReference type="NCBIfam" id="TIGR00133">
    <property type="entry name" value="gatB"/>
    <property type="match status" value="1"/>
</dbReference>
<accession>A0A538TYD2</accession>
<gene>
    <name evidence="10 12" type="primary">gatB</name>
    <name evidence="12" type="ORF">E6K78_00605</name>
</gene>
<dbReference type="InterPro" id="IPR023168">
    <property type="entry name" value="GatB_Yqey_C_2"/>
</dbReference>
<evidence type="ECO:0000256" key="2">
    <source>
        <dbReference type="ARBA" id="ARBA00011123"/>
    </source>
</evidence>
<dbReference type="InterPro" id="IPR018027">
    <property type="entry name" value="Asn/Gln_amidotransferase"/>
</dbReference>
<keyword evidence="4 10" id="KW-0547">Nucleotide-binding</keyword>
<proteinExistence type="inferred from homology"/>
<protein>
    <recommendedName>
        <fullName evidence="10">Aspartyl/glutamyl-tRNA(Asn/Gln) amidotransferase subunit B</fullName>
        <shortName evidence="10">Asp/Glu-ADT subunit B</shortName>
        <ecNumber evidence="10">6.3.5.-</ecNumber>
    </recommendedName>
</protein>
<comment type="catalytic activity">
    <reaction evidence="9 10">
        <text>L-glutamyl-tRNA(Gln) + L-glutamine + ATP + H2O = L-glutaminyl-tRNA(Gln) + L-glutamate + ADP + phosphate + H(+)</text>
        <dbReference type="Rhea" id="RHEA:17521"/>
        <dbReference type="Rhea" id="RHEA-COMP:9681"/>
        <dbReference type="Rhea" id="RHEA-COMP:9684"/>
        <dbReference type="ChEBI" id="CHEBI:15377"/>
        <dbReference type="ChEBI" id="CHEBI:15378"/>
        <dbReference type="ChEBI" id="CHEBI:29985"/>
        <dbReference type="ChEBI" id="CHEBI:30616"/>
        <dbReference type="ChEBI" id="CHEBI:43474"/>
        <dbReference type="ChEBI" id="CHEBI:58359"/>
        <dbReference type="ChEBI" id="CHEBI:78520"/>
        <dbReference type="ChEBI" id="CHEBI:78521"/>
        <dbReference type="ChEBI" id="CHEBI:456216"/>
    </reaction>
</comment>
<dbReference type="FunFam" id="1.10.10.410:FF:000001">
    <property type="entry name" value="Aspartyl/glutamyl-tRNA(Asn/Gln) amidotransferase subunit B"/>
    <property type="match status" value="1"/>
</dbReference>
<evidence type="ECO:0000259" key="11">
    <source>
        <dbReference type="SMART" id="SM00845"/>
    </source>
</evidence>